<gene>
    <name evidence="2" type="ORF">DCO56_17965</name>
</gene>
<evidence type="ECO:0000256" key="1">
    <source>
        <dbReference type="SAM" id="MobiDB-lite"/>
    </source>
</evidence>
<comment type="caution">
    <text evidence="2">The sequence shown here is derived from an EMBL/GenBank/DDBJ whole genome shotgun (WGS) entry which is preliminary data.</text>
</comment>
<feature type="region of interest" description="Disordered" evidence="1">
    <location>
        <begin position="1"/>
        <end position="22"/>
    </location>
</feature>
<name>A0A363NQ72_9SPHI</name>
<evidence type="ECO:0000313" key="3">
    <source>
        <dbReference type="Proteomes" id="UP000250831"/>
    </source>
</evidence>
<accession>A0A363NQ72</accession>
<sequence>MSRFRFGSADNPPFGRGKASCGKTISHMSSQLGLYEKKIKQKAWKSARKLPIFAPLRKGGTVTSKEEIMKKEGFNESLTGFKIPLSLF</sequence>
<proteinExistence type="predicted"/>
<dbReference type="EMBL" id="QCXX01000005">
    <property type="protein sequence ID" value="PUV22811.1"/>
    <property type="molecule type" value="Genomic_DNA"/>
</dbReference>
<reference evidence="2 3" key="1">
    <citation type="submission" date="2018-04" db="EMBL/GenBank/DDBJ databases">
        <title>Sphingobacterium sp. M46 Genome.</title>
        <authorList>
            <person name="Cheng J."/>
            <person name="Li Y."/>
        </authorList>
    </citation>
    <scope>NUCLEOTIDE SEQUENCE [LARGE SCALE GENOMIC DNA]</scope>
    <source>
        <strain evidence="2 3">M46</strain>
    </source>
</reference>
<organism evidence="2 3">
    <name type="scientific">Sphingobacterium athyrii</name>
    <dbReference type="NCBI Taxonomy" id="2152717"/>
    <lineage>
        <taxon>Bacteria</taxon>
        <taxon>Pseudomonadati</taxon>
        <taxon>Bacteroidota</taxon>
        <taxon>Sphingobacteriia</taxon>
        <taxon>Sphingobacteriales</taxon>
        <taxon>Sphingobacteriaceae</taxon>
        <taxon>Sphingobacterium</taxon>
    </lineage>
</organism>
<evidence type="ECO:0000313" key="2">
    <source>
        <dbReference type="EMBL" id="PUV22811.1"/>
    </source>
</evidence>
<keyword evidence="3" id="KW-1185">Reference proteome</keyword>
<dbReference type="Proteomes" id="UP000250831">
    <property type="component" value="Unassembled WGS sequence"/>
</dbReference>
<protein>
    <submittedName>
        <fullName evidence="2">Uncharacterized protein</fullName>
    </submittedName>
</protein>
<dbReference type="AlphaFoldDB" id="A0A363NQ72"/>